<dbReference type="Proteomes" id="UP001371305">
    <property type="component" value="Unassembled WGS sequence"/>
</dbReference>
<evidence type="ECO:0000313" key="2">
    <source>
        <dbReference type="EMBL" id="MEK7953493.1"/>
    </source>
</evidence>
<protein>
    <submittedName>
        <fullName evidence="2">Addiction module protein</fullName>
    </submittedName>
</protein>
<proteinExistence type="predicted"/>
<feature type="compositionally biased region" description="Basic and acidic residues" evidence="1">
    <location>
        <begin position="43"/>
        <end position="52"/>
    </location>
</feature>
<keyword evidence="3" id="KW-1185">Reference proteome</keyword>
<name>A0ABU9B165_9BACT</name>
<evidence type="ECO:0000313" key="3">
    <source>
        <dbReference type="Proteomes" id="UP001371305"/>
    </source>
</evidence>
<comment type="caution">
    <text evidence="2">The sequence shown here is derived from an EMBL/GenBank/DDBJ whole genome shotgun (WGS) entry which is preliminary data.</text>
</comment>
<dbReference type="Pfam" id="PF09720">
    <property type="entry name" value="Unstab_antitox"/>
    <property type="match status" value="1"/>
</dbReference>
<sequence>MEEIESQAMRLPESERATLAGRLLESLPAVLFEEDLGVAEAMRRDEEMDRDPSAGITLEELKASLGR</sequence>
<evidence type="ECO:0000256" key="1">
    <source>
        <dbReference type="SAM" id="MobiDB-lite"/>
    </source>
</evidence>
<reference evidence="2 3" key="1">
    <citation type="submission" date="2024-04" db="EMBL/GenBank/DDBJ databases">
        <title>Luteolibacter sp. isolated from soil.</title>
        <authorList>
            <person name="An J."/>
        </authorList>
    </citation>
    <scope>NUCLEOTIDE SEQUENCE [LARGE SCALE GENOMIC DNA]</scope>
    <source>
        <strain evidence="2 3">Y139</strain>
    </source>
</reference>
<gene>
    <name evidence="2" type="ORF">WKV53_23465</name>
</gene>
<organism evidence="2 3">
    <name type="scientific">Luteolibacter soli</name>
    <dbReference type="NCBI Taxonomy" id="3135280"/>
    <lineage>
        <taxon>Bacteria</taxon>
        <taxon>Pseudomonadati</taxon>
        <taxon>Verrucomicrobiota</taxon>
        <taxon>Verrucomicrobiia</taxon>
        <taxon>Verrucomicrobiales</taxon>
        <taxon>Verrucomicrobiaceae</taxon>
        <taxon>Luteolibacter</taxon>
    </lineage>
</organism>
<dbReference type="InterPro" id="IPR013406">
    <property type="entry name" value="CHP02574_addiction_mod"/>
</dbReference>
<feature type="region of interest" description="Disordered" evidence="1">
    <location>
        <begin position="43"/>
        <end position="67"/>
    </location>
</feature>
<accession>A0ABU9B165</accession>
<dbReference type="EMBL" id="JBBUKT010000011">
    <property type="protein sequence ID" value="MEK7953493.1"/>
    <property type="molecule type" value="Genomic_DNA"/>
</dbReference>